<sequence>MPRIGTGELCDIGLVESHQRLHQPADPSSGTDRAATGAASPIPVDVDFEYALGVSDPQQTLHTQGDDARLWDLASVSKPIAALGVLIAVERGLVDLDEAVDVPPSVTTPVPEGATVRHLLAHTAGYAFDGQELLAGPGERRIYSNTGFEVLAAHVEEATGYDFPDWMEQTVVQELELRDLEVSGSPAAGYRGSIRDLLVVGRELLAPTLISEELWRAATTVQFAGLAGILPGYGRQEPNDWGLGYEIRGEKHPHWTGADSSPQTFGHFGQSGSFLWVDPQARLTAAFLGSAPFGKTHIRIWPGVTEEILTRFGGRS</sequence>
<evidence type="ECO:0000313" key="2">
    <source>
        <dbReference type="EMBL" id="HJB09563.1"/>
    </source>
</evidence>
<gene>
    <name evidence="2" type="ORF">H9786_03365</name>
</gene>
<proteinExistence type="predicted"/>
<dbReference type="Proteomes" id="UP000823823">
    <property type="component" value="Unassembled WGS sequence"/>
</dbReference>
<dbReference type="Pfam" id="PF00144">
    <property type="entry name" value="Beta-lactamase"/>
    <property type="match status" value="1"/>
</dbReference>
<dbReference type="PANTHER" id="PTHR43283:SF15">
    <property type="entry name" value="CONSERVED PROTEIN"/>
    <property type="match status" value="1"/>
</dbReference>
<organism evidence="2 3">
    <name type="scientific">Candidatus Brachybacterium merdavium</name>
    <dbReference type="NCBI Taxonomy" id="2838513"/>
    <lineage>
        <taxon>Bacteria</taxon>
        <taxon>Bacillati</taxon>
        <taxon>Actinomycetota</taxon>
        <taxon>Actinomycetes</taxon>
        <taxon>Micrococcales</taxon>
        <taxon>Dermabacteraceae</taxon>
        <taxon>Brachybacterium</taxon>
    </lineage>
</organism>
<reference evidence="2" key="2">
    <citation type="submission" date="2021-04" db="EMBL/GenBank/DDBJ databases">
        <authorList>
            <person name="Gilroy R."/>
        </authorList>
    </citation>
    <scope>NUCLEOTIDE SEQUENCE</scope>
    <source>
        <strain evidence="2">ChiHjej13B12-24818</strain>
    </source>
</reference>
<dbReference type="EMBL" id="DWZH01000024">
    <property type="protein sequence ID" value="HJB09563.1"/>
    <property type="molecule type" value="Genomic_DNA"/>
</dbReference>
<dbReference type="InterPro" id="IPR050789">
    <property type="entry name" value="Diverse_Enzym_Activities"/>
</dbReference>
<dbReference type="PANTHER" id="PTHR43283">
    <property type="entry name" value="BETA-LACTAMASE-RELATED"/>
    <property type="match status" value="1"/>
</dbReference>
<dbReference type="InterPro" id="IPR012338">
    <property type="entry name" value="Beta-lactam/transpept-like"/>
</dbReference>
<reference evidence="2" key="1">
    <citation type="journal article" date="2021" name="PeerJ">
        <title>Extensive microbial diversity within the chicken gut microbiome revealed by metagenomics and culture.</title>
        <authorList>
            <person name="Gilroy R."/>
            <person name="Ravi A."/>
            <person name="Getino M."/>
            <person name="Pursley I."/>
            <person name="Horton D.L."/>
            <person name="Alikhan N.F."/>
            <person name="Baker D."/>
            <person name="Gharbi K."/>
            <person name="Hall N."/>
            <person name="Watson M."/>
            <person name="Adriaenssens E.M."/>
            <person name="Foster-Nyarko E."/>
            <person name="Jarju S."/>
            <person name="Secka A."/>
            <person name="Antonio M."/>
            <person name="Oren A."/>
            <person name="Chaudhuri R.R."/>
            <person name="La Ragione R."/>
            <person name="Hildebrand F."/>
            <person name="Pallen M.J."/>
        </authorList>
    </citation>
    <scope>NUCLEOTIDE SEQUENCE</scope>
    <source>
        <strain evidence="2">ChiHjej13B12-24818</strain>
    </source>
</reference>
<evidence type="ECO:0000259" key="1">
    <source>
        <dbReference type="Pfam" id="PF00144"/>
    </source>
</evidence>
<dbReference type="SUPFAM" id="SSF56601">
    <property type="entry name" value="beta-lactamase/transpeptidase-like"/>
    <property type="match status" value="1"/>
</dbReference>
<dbReference type="InterPro" id="IPR001466">
    <property type="entry name" value="Beta-lactam-related"/>
</dbReference>
<evidence type="ECO:0000313" key="3">
    <source>
        <dbReference type="Proteomes" id="UP000823823"/>
    </source>
</evidence>
<protein>
    <submittedName>
        <fullName evidence="2">Beta-lactamase family protein</fullName>
    </submittedName>
</protein>
<name>A0A9D2RN80_9MICO</name>
<feature type="domain" description="Beta-lactamase-related" evidence="1">
    <location>
        <begin position="68"/>
        <end position="290"/>
    </location>
</feature>
<accession>A0A9D2RN80</accession>
<comment type="caution">
    <text evidence="2">The sequence shown here is derived from an EMBL/GenBank/DDBJ whole genome shotgun (WGS) entry which is preliminary data.</text>
</comment>
<dbReference type="Gene3D" id="3.40.710.10">
    <property type="entry name" value="DD-peptidase/beta-lactamase superfamily"/>
    <property type="match status" value="1"/>
</dbReference>
<dbReference type="AlphaFoldDB" id="A0A9D2RN80"/>